<accession>A0A1E3PBI9</accession>
<dbReference type="SMART" id="SM00320">
    <property type="entry name" value="WD40"/>
    <property type="match status" value="2"/>
</dbReference>
<dbReference type="InterPro" id="IPR050865">
    <property type="entry name" value="BEACH_Domain"/>
</dbReference>
<evidence type="ECO:0000256" key="5">
    <source>
        <dbReference type="PROSITE-ProRule" id="PRU00221"/>
    </source>
</evidence>
<dbReference type="CDD" id="cd06071">
    <property type="entry name" value="Beach"/>
    <property type="match status" value="1"/>
</dbReference>
<reference evidence="8 9" key="1">
    <citation type="journal article" date="2016" name="Proc. Natl. Acad. Sci. U.S.A.">
        <title>Comparative genomics of biotechnologically important yeasts.</title>
        <authorList>
            <person name="Riley R."/>
            <person name="Haridas S."/>
            <person name="Wolfe K.H."/>
            <person name="Lopes M.R."/>
            <person name="Hittinger C.T."/>
            <person name="Goeker M."/>
            <person name="Salamov A.A."/>
            <person name="Wisecaver J.H."/>
            <person name="Long T.M."/>
            <person name="Calvey C.H."/>
            <person name="Aerts A.L."/>
            <person name="Barry K.W."/>
            <person name="Choi C."/>
            <person name="Clum A."/>
            <person name="Coughlan A.Y."/>
            <person name="Deshpande S."/>
            <person name="Douglass A.P."/>
            <person name="Hanson S.J."/>
            <person name="Klenk H.-P."/>
            <person name="LaButti K.M."/>
            <person name="Lapidus A."/>
            <person name="Lindquist E.A."/>
            <person name="Lipzen A.M."/>
            <person name="Meier-Kolthoff J.P."/>
            <person name="Ohm R.A."/>
            <person name="Otillar R.P."/>
            <person name="Pangilinan J.L."/>
            <person name="Peng Y."/>
            <person name="Rokas A."/>
            <person name="Rosa C.A."/>
            <person name="Scheuner C."/>
            <person name="Sibirny A.A."/>
            <person name="Slot J.C."/>
            <person name="Stielow J.B."/>
            <person name="Sun H."/>
            <person name="Kurtzman C.P."/>
            <person name="Blackwell M."/>
            <person name="Grigoriev I.V."/>
            <person name="Jeffries T.W."/>
        </authorList>
    </citation>
    <scope>NUCLEOTIDE SEQUENCE [LARGE SCALE GENOMIC DNA]</scope>
    <source>
        <strain evidence="9">ATCC 58044 / CBS 1984 / NCYC 433 / NRRL Y-366-8</strain>
    </source>
</reference>
<feature type="domain" description="BEACH-type PH" evidence="7">
    <location>
        <begin position="1372"/>
        <end position="1506"/>
    </location>
</feature>
<evidence type="ECO:0000256" key="1">
    <source>
        <dbReference type="ARBA" id="ARBA00022574"/>
    </source>
</evidence>
<dbReference type="PANTHER" id="PTHR13743:SF123">
    <property type="entry name" value="PROTEIN FAN"/>
    <property type="match status" value="1"/>
</dbReference>
<dbReference type="PROSITE" id="PS50197">
    <property type="entry name" value="BEACH"/>
    <property type="match status" value="1"/>
</dbReference>
<dbReference type="InterPro" id="IPR023362">
    <property type="entry name" value="PH-BEACH_dom"/>
</dbReference>
<proteinExistence type="predicted"/>
<feature type="repeat" description="WD" evidence="5">
    <location>
        <begin position="1965"/>
        <end position="2006"/>
    </location>
</feature>
<keyword evidence="9" id="KW-1185">Reference proteome</keyword>
<evidence type="ECO:0000259" key="6">
    <source>
        <dbReference type="PROSITE" id="PS50197"/>
    </source>
</evidence>
<dbReference type="InterPro" id="IPR015943">
    <property type="entry name" value="WD40/YVTN_repeat-like_dom_sf"/>
</dbReference>
<dbReference type="Proteomes" id="UP000094112">
    <property type="component" value="Unassembled WGS sequence"/>
</dbReference>
<dbReference type="CDD" id="cd01201">
    <property type="entry name" value="PH_BEACH"/>
    <property type="match status" value="1"/>
</dbReference>
<comment type="function">
    <text evidence="3">May be involved in protein sorting and cell wall formation.</text>
</comment>
<sequence>MVQLKNLDKYLAEISTSNYKEISQNINSEIQDVVATSEDESINRSSIILELLSDSICFDGKQGPQLLEYAEPILSKIYDLEKDTTTLDVIPDLIDQFFDNFNEIEQDSNNIQHLNLLFLTLCVAFNSDTDDPDQYFLQTFLIQFILKSSTKSDRNKHIISQSPGILHIVSNKIIDTEYDEFVAKLFIHLSESKLRPIELLKIIHHISEPKSIEKTQNVTSLLSSLIDIQTTNHLHFKDSAVELTVTQKIPIFGYTYQFWVKFNYTKSFTLFTDTTGTQVRLEDGKLFLYHRSRLVGKFDGFQFEECRYYHIVFLHQLSRSSSGSTMRAKIKLYVDGEFVEQIRCIYSLKDRSQFESSGDGFQATVSLGSAKCDFNLSNFLMLNEIQPTEWILMSFYLGVDYNGDYSDDNLMRFLNTFDRTRFNLRLLEVLNNTDGDIGLEDLALKVEKNNLLMNIRAGIESEFLRVGDDMLVSLDSSKAKVTGNIFSYTSQSTHEVFYSIGGIQLLLKLIESSQNMESLFQSTSVLLKLINTNWKFVIEMETLNGYQILSTLLKVKKAEFRENLNINFLDLILGFVGYNSLSPFNSTISNPLAYECLILDFNLWKPIDDESKPENLKLVKFLIFQFTVFTRECKYSTFNVLKLKKLKVVKRILNFLSQGYFSEDMEEILFDTLLLLMKSNLTSDNVKSLSSFVVYSLNEGNEFTATLVLKVLATVFLDPLISNINYWKKLFSTVSVKWILLVIQLGNKNKVIVDTTLTLILKIFLMTSKSYDIFLKNNGLKILFSALRDVKFDKVETNVLVKGSFGQYQYDLNFSKLDAEVSDLITTYDSLVIPELHYLILDSLEWTVLNDIFKADSHDKISQLIDSYINFLSRASEELKSTERFFQNDKLFINKLCNLIILLTKPQNTTIYFDSSEKIVQFLSRIILSKLFKGDPNALESYINTFLMKSEDQTSDATKTLFLSLVFPKVIVHLQEFSSEFEVLFTTGGVELSSLAVFLNFMNEKLLDFEWNLKDYFNYLTVLLDIIEAYKNSNKNTKGGSFINIKKNITNATTVLMYVLTGTDSVEQTENFLKILLFHQQNLFDVGCLTNDCVSNLVCFLLEISTMGHSVTTSLALNCLRILLMRRQHDLASICSSITFKNYNSTSRFLDAILSVNDEDLVHQLETDTKLRTTFKSHLDGFANKITKRLTKQQRETSEQKMTDLFVKHDQFIKIKYENIEALSKLLKNDNEVLRVKVVSNEANRLSRHAQDQQDNLQFYITSFNKLKLDTSKFINTNFNTEELNKRWTLDYMEGSDRMRKRLLPYDDLASDQKVNFSIEVPVKQAVKDVQNGHPKVESLSLNSFELIENDLADESIGTYNDKNRKVLKSLFSGDRIQELWNVSQVVGLEINEGILILGQTHIYLIQNYFHKSENDEIIDIDDAPDSERDPNVKLISGQPRPKTSEIKTVDNHSVQSWDLGKLTSVTKRQFLLRDVALEMFFSNGSSFLITSIKTKDRDAIYVKLSTVATNSNIDSDLSAIFKETNLNSTSGLTGRNLSIKLASVFGADYINYLEATKKWQRGEMSNFYYLMILNTLAGRTFNDLTQYPIFPWVIADYTSDELDLSNPSNFRDLSKPMGAQTPQRAAQFKERYEALQSLDDEESPAFHYGTHYSSAMIVASFLIRLEPFVQSYLLLQGGKFDHADRLFYSIEKAWNSASRENTTDVRELIPEFYFLPEFLTNLNKYEFGKLQDGTEISDVELPKWAHGDPKIFIEKNKEALESPYVSEHLHEWIDLIFGFKQLGQEAVDALNVFNYLSYHGAIDLDKIDNEIERRSITGIIHNFGQTPLQVFNKPHPIKDVTSLVRLKYEKIKKAPTLIYQTKFHSPIHYLQFKTHSDNSGDAFWRGYPKLFLNGDSEIKQGTSKGSMVINRKSYERLHDDDITVLAKVNDDIIITASSNGVIHIWHHNVIIKTINEQLEFETQLRAHLYEIVELKVSPEYNLLLSLDSEGNCYLWDLARYKFIRKISSNCDHVAISYDSGMISTSVGSTLQLFTINGELICSKEFDITDSTITCLNFATSRKLGNFNKSQNVECHEYWSEIGIILTGWSNGDIKLDELAVNSQGEWGLQEKGHIRFNNEKDSKHENEEISIVEAYLKSYVNHEGERIGNVEIVAGDVNGRVAVWR</sequence>
<dbReference type="SUPFAM" id="SSF50729">
    <property type="entry name" value="PH domain-like"/>
    <property type="match status" value="1"/>
</dbReference>
<dbReference type="InterPro" id="IPR013320">
    <property type="entry name" value="ConA-like_dom_sf"/>
</dbReference>
<dbReference type="Pfam" id="PF14844">
    <property type="entry name" value="PH_BEACH"/>
    <property type="match status" value="1"/>
</dbReference>
<evidence type="ECO:0000259" key="7">
    <source>
        <dbReference type="PROSITE" id="PS51783"/>
    </source>
</evidence>
<dbReference type="InterPro" id="IPR036372">
    <property type="entry name" value="BEACH_dom_sf"/>
</dbReference>
<dbReference type="RefSeq" id="XP_019041972.1">
    <property type="nucleotide sequence ID" value="XM_019184470.1"/>
</dbReference>
<feature type="domain" description="BEACH" evidence="6">
    <location>
        <begin position="1545"/>
        <end position="1839"/>
    </location>
</feature>
<name>A0A1E3PBI9_WICAA</name>
<dbReference type="PROSITE" id="PS50082">
    <property type="entry name" value="WD_REPEATS_2"/>
    <property type="match status" value="1"/>
</dbReference>
<evidence type="ECO:0000313" key="8">
    <source>
        <dbReference type="EMBL" id="ODQ62765.1"/>
    </source>
</evidence>
<dbReference type="EMBL" id="KV454208">
    <property type="protein sequence ID" value="ODQ62765.1"/>
    <property type="molecule type" value="Genomic_DNA"/>
</dbReference>
<dbReference type="PANTHER" id="PTHR13743">
    <property type="entry name" value="BEIGE/BEACH-RELATED"/>
    <property type="match status" value="1"/>
</dbReference>
<evidence type="ECO:0000256" key="3">
    <source>
        <dbReference type="ARBA" id="ARBA00054699"/>
    </source>
</evidence>
<dbReference type="InterPro" id="IPR011993">
    <property type="entry name" value="PH-like_dom_sf"/>
</dbReference>
<dbReference type="SUPFAM" id="SSF50978">
    <property type="entry name" value="WD40 repeat-like"/>
    <property type="match status" value="1"/>
</dbReference>
<dbReference type="SUPFAM" id="SSF49899">
    <property type="entry name" value="Concanavalin A-like lectins/glucanases"/>
    <property type="match status" value="1"/>
</dbReference>
<dbReference type="SMART" id="SM01026">
    <property type="entry name" value="Beach"/>
    <property type="match status" value="1"/>
</dbReference>
<organism evidence="8 9">
    <name type="scientific">Wickerhamomyces anomalus (strain ATCC 58044 / CBS 1984 / NCYC 433 / NRRL Y-366-8)</name>
    <name type="common">Yeast</name>
    <name type="synonym">Hansenula anomala</name>
    <dbReference type="NCBI Taxonomy" id="683960"/>
    <lineage>
        <taxon>Eukaryota</taxon>
        <taxon>Fungi</taxon>
        <taxon>Dikarya</taxon>
        <taxon>Ascomycota</taxon>
        <taxon>Saccharomycotina</taxon>
        <taxon>Saccharomycetes</taxon>
        <taxon>Phaffomycetales</taxon>
        <taxon>Wickerhamomycetaceae</taxon>
        <taxon>Wickerhamomyces</taxon>
    </lineage>
</organism>
<protein>
    <recommendedName>
        <fullName evidence="4">Beige protein homolog 1</fullName>
    </recommendedName>
</protein>
<dbReference type="STRING" id="683960.A0A1E3PBI9"/>
<dbReference type="InterPro" id="IPR001680">
    <property type="entry name" value="WD40_rpt"/>
</dbReference>
<evidence type="ECO:0000256" key="2">
    <source>
        <dbReference type="ARBA" id="ARBA00022737"/>
    </source>
</evidence>
<dbReference type="Gene3D" id="2.30.29.30">
    <property type="entry name" value="Pleckstrin-homology domain (PH domain)/Phosphotyrosine-binding domain (PTB)"/>
    <property type="match status" value="1"/>
</dbReference>
<keyword evidence="1 5" id="KW-0853">WD repeat</keyword>
<dbReference type="SUPFAM" id="SSF81837">
    <property type="entry name" value="BEACH domain"/>
    <property type="match status" value="1"/>
</dbReference>
<dbReference type="InterPro" id="IPR036322">
    <property type="entry name" value="WD40_repeat_dom_sf"/>
</dbReference>
<evidence type="ECO:0000313" key="9">
    <source>
        <dbReference type="Proteomes" id="UP000094112"/>
    </source>
</evidence>
<dbReference type="InterPro" id="IPR000409">
    <property type="entry name" value="BEACH_dom"/>
</dbReference>
<gene>
    <name evidence="8" type="ORF">WICANDRAFT_76929</name>
</gene>
<dbReference type="OrthoDB" id="26681at2759"/>
<dbReference type="FunFam" id="1.10.1540.10:FF:000001">
    <property type="entry name" value="neurobeachin isoform X1"/>
    <property type="match status" value="1"/>
</dbReference>
<dbReference type="PROSITE" id="PS51783">
    <property type="entry name" value="PH_BEACH"/>
    <property type="match status" value="1"/>
</dbReference>
<dbReference type="GeneID" id="30201716"/>
<dbReference type="Pfam" id="PF02138">
    <property type="entry name" value="Beach"/>
    <property type="match status" value="1"/>
</dbReference>
<evidence type="ECO:0000256" key="4">
    <source>
        <dbReference type="ARBA" id="ARBA00073334"/>
    </source>
</evidence>
<keyword evidence="2" id="KW-0677">Repeat</keyword>
<dbReference type="Gene3D" id="2.130.10.10">
    <property type="entry name" value="YVTN repeat-like/Quinoprotein amine dehydrogenase"/>
    <property type="match status" value="1"/>
</dbReference>
<dbReference type="Gene3D" id="1.10.1540.10">
    <property type="entry name" value="BEACH domain"/>
    <property type="match status" value="1"/>
</dbReference>